<evidence type="ECO:0000256" key="1">
    <source>
        <dbReference type="SAM" id="MobiDB-lite"/>
    </source>
</evidence>
<protein>
    <submittedName>
        <fullName evidence="2">Uncharacterized protein</fullName>
    </submittedName>
</protein>
<dbReference type="EMBL" id="BMQD01000012">
    <property type="protein sequence ID" value="GGK77698.1"/>
    <property type="molecule type" value="Genomic_DNA"/>
</dbReference>
<evidence type="ECO:0000313" key="3">
    <source>
        <dbReference type="Proteomes" id="UP000627984"/>
    </source>
</evidence>
<reference evidence="2" key="1">
    <citation type="journal article" date="2014" name="Int. J. Syst. Evol. Microbiol.">
        <title>Complete genome sequence of Corynebacterium casei LMG S-19264T (=DSM 44701T), isolated from a smear-ripened cheese.</title>
        <authorList>
            <consortium name="US DOE Joint Genome Institute (JGI-PGF)"/>
            <person name="Walter F."/>
            <person name="Albersmeier A."/>
            <person name="Kalinowski J."/>
            <person name="Ruckert C."/>
        </authorList>
    </citation>
    <scope>NUCLEOTIDE SEQUENCE</scope>
    <source>
        <strain evidence="2">JCM 3093</strain>
    </source>
</reference>
<comment type="caution">
    <text evidence="2">The sequence shown here is derived from an EMBL/GenBank/DDBJ whole genome shotgun (WGS) entry which is preliminary data.</text>
</comment>
<gene>
    <name evidence="2" type="ORF">GCM10010126_41340</name>
</gene>
<reference evidence="2" key="2">
    <citation type="submission" date="2022-09" db="EMBL/GenBank/DDBJ databases">
        <authorList>
            <person name="Sun Q."/>
            <person name="Ohkuma M."/>
        </authorList>
    </citation>
    <scope>NUCLEOTIDE SEQUENCE</scope>
    <source>
        <strain evidence="2">JCM 3093</strain>
    </source>
</reference>
<proteinExistence type="predicted"/>
<organism evidence="2 3">
    <name type="scientific">Planomonospora parontospora</name>
    <dbReference type="NCBI Taxonomy" id="58119"/>
    <lineage>
        <taxon>Bacteria</taxon>
        <taxon>Bacillati</taxon>
        <taxon>Actinomycetota</taxon>
        <taxon>Actinomycetes</taxon>
        <taxon>Streptosporangiales</taxon>
        <taxon>Streptosporangiaceae</taxon>
        <taxon>Planomonospora</taxon>
    </lineage>
</organism>
<accession>A0AA37BIS1</accession>
<sequence length="41" mass="4557">MEQPDSRTVYTNACMTMREDTTRRPDGSTGIYGTVDKPGFA</sequence>
<dbReference type="AlphaFoldDB" id="A0AA37BIS1"/>
<name>A0AA37BIS1_9ACTN</name>
<dbReference type="RefSeq" id="WP_275413844.1">
    <property type="nucleotide sequence ID" value="NZ_BMQD01000012.1"/>
</dbReference>
<evidence type="ECO:0000313" key="2">
    <source>
        <dbReference type="EMBL" id="GGK77698.1"/>
    </source>
</evidence>
<feature type="region of interest" description="Disordered" evidence="1">
    <location>
        <begin position="19"/>
        <end position="41"/>
    </location>
</feature>
<dbReference type="Proteomes" id="UP000627984">
    <property type="component" value="Unassembled WGS sequence"/>
</dbReference>